<gene>
    <name evidence="3" type="ORF">ZMTM_16550</name>
</gene>
<dbReference type="Pfam" id="PF13519">
    <property type="entry name" value="VWA_2"/>
    <property type="match status" value="1"/>
</dbReference>
<accession>A0A8D5GBU2</accession>
<dbReference type="KEGG" id="mpau:ZMTM_16550"/>
<proteinExistence type="predicted"/>
<organism evidence="3 4">
    <name type="scientific">Methyloradius palustris</name>
    <dbReference type="NCBI Taxonomy" id="2778876"/>
    <lineage>
        <taxon>Bacteria</taxon>
        <taxon>Pseudomonadati</taxon>
        <taxon>Pseudomonadota</taxon>
        <taxon>Betaproteobacteria</taxon>
        <taxon>Nitrosomonadales</taxon>
        <taxon>Methylophilaceae</taxon>
        <taxon>Methyloradius</taxon>
    </lineage>
</organism>
<keyword evidence="1" id="KW-0812">Transmembrane</keyword>
<name>A0A8D5GBU2_9PROT</name>
<dbReference type="CDD" id="cd00198">
    <property type="entry name" value="vWFA"/>
    <property type="match status" value="1"/>
</dbReference>
<dbReference type="InterPro" id="IPR002035">
    <property type="entry name" value="VWF_A"/>
</dbReference>
<evidence type="ECO:0000259" key="2">
    <source>
        <dbReference type="SMART" id="SM00327"/>
    </source>
</evidence>
<feature type="transmembrane region" description="Helical" evidence="1">
    <location>
        <begin position="297"/>
        <end position="317"/>
    </location>
</feature>
<sequence length="336" mass="38297">MQFKASIKKFWHYLLHRRDAAFLSLAFILLVAAIFKPVVPVPRNIYSYMFVVDISQSMNTKGMFWHGQEMTRLEYTKTMLHDMISTLPCGSRVSLSVFAGFTVAALYAPIEVCGNYDAIQDTLNHLEWRMAWSGNSRIRESAEAISRLLRTLPEPAQVVFFTDGEEAPHLHAFNTRDLSGFQGGNGWLVVGIGSLDAYPIPKLDEKNTIIGYWSAENFTMQPGIAQISQQNFGNRDDNVATNEDDRYPSRLDEEYLKQFSGEIHAEYVRGDSEPNVKAAMQRLKPAKRDFSPMQIDWLLGLLAIALIISAYTPQRLLHLMKRLSHRAQNFRSRKTV</sequence>
<evidence type="ECO:0000256" key="1">
    <source>
        <dbReference type="SAM" id="Phobius"/>
    </source>
</evidence>
<dbReference type="SUPFAM" id="SSF53300">
    <property type="entry name" value="vWA-like"/>
    <property type="match status" value="1"/>
</dbReference>
<dbReference type="InterPro" id="IPR036465">
    <property type="entry name" value="vWFA_dom_sf"/>
</dbReference>
<dbReference type="Proteomes" id="UP000826722">
    <property type="component" value="Chromosome"/>
</dbReference>
<dbReference type="AlphaFoldDB" id="A0A8D5GBU2"/>
<evidence type="ECO:0000313" key="3">
    <source>
        <dbReference type="EMBL" id="BCM25396.1"/>
    </source>
</evidence>
<dbReference type="SMART" id="SM00327">
    <property type="entry name" value="VWA"/>
    <property type="match status" value="1"/>
</dbReference>
<feature type="domain" description="VWFA" evidence="2">
    <location>
        <begin position="45"/>
        <end position="228"/>
    </location>
</feature>
<evidence type="ECO:0000313" key="4">
    <source>
        <dbReference type="Proteomes" id="UP000826722"/>
    </source>
</evidence>
<keyword evidence="4" id="KW-1185">Reference proteome</keyword>
<dbReference type="EMBL" id="AP024110">
    <property type="protein sequence ID" value="BCM25396.1"/>
    <property type="molecule type" value="Genomic_DNA"/>
</dbReference>
<dbReference type="Gene3D" id="3.40.50.410">
    <property type="entry name" value="von Willebrand factor, type A domain"/>
    <property type="match status" value="1"/>
</dbReference>
<reference evidence="3" key="1">
    <citation type="journal article" date="2021" name="Arch. Microbiol.">
        <title>Methyloradius palustris gen. nov., sp. nov., a methanol-oxidizing bacterium isolated from snow.</title>
        <authorList>
            <person name="Miyadera T."/>
            <person name="Kojima H."/>
            <person name="Fukui M."/>
        </authorList>
    </citation>
    <scope>NUCLEOTIDE SEQUENCE</scope>
    <source>
        <strain evidence="3">Zm11</strain>
    </source>
</reference>
<protein>
    <recommendedName>
        <fullName evidence="2">VWFA domain-containing protein</fullName>
    </recommendedName>
</protein>
<keyword evidence="1" id="KW-0472">Membrane</keyword>
<keyword evidence="1" id="KW-1133">Transmembrane helix</keyword>
<dbReference type="RefSeq" id="WP_221763487.1">
    <property type="nucleotide sequence ID" value="NZ_AP024110.1"/>
</dbReference>